<gene>
    <name evidence="1" type="ORF">MMDA13_gp42</name>
</gene>
<dbReference type="Gene3D" id="3.90.320.10">
    <property type="match status" value="1"/>
</dbReference>
<accession>A0A7G3PLX3</accession>
<reference evidence="1 2" key="1">
    <citation type="journal article" date="2020" name="Viruses">
        <title>Characterization of vB_StuS_MMDA13, a Newly Discovered Bacteriophage Infecting the Agar-Degrading Species Sphingomonas turrisvirgatae.</title>
        <authorList>
            <person name="Marmo P."/>
            <person name="Thaller M.C."/>
            <person name="Di Lallo G."/>
            <person name="Henrici De Angelis L."/>
            <person name="Poerio N."/>
            <person name="De Santis F."/>
            <person name="Fraziano M."/>
            <person name="Migliore L."/>
            <person name="D'Andrea M.M."/>
        </authorList>
    </citation>
    <scope>NUCLEOTIDE SEQUENCE [LARGE SCALE GENOMIC DNA]</scope>
</reference>
<evidence type="ECO:0000313" key="2">
    <source>
        <dbReference type="Proteomes" id="UP000515820"/>
    </source>
</evidence>
<dbReference type="InterPro" id="IPR011604">
    <property type="entry name" value="PDDEXK-like_dom_sf"/>
</dbReference>
<keyword evidence="2" id="KW-1185">Reference proteome</keyword>
<dbReference type="Proteomes" id="UP000515820">
    <property type="component" value="Segment"/>
</dbReference>
<organism evidence="1 2">
    <name type="scientific">Sphingomonas phage vB_StuS_MMDA13</name>
    <dbReference type="NCBI Taxonomy" id="2686378"/>
    <lineage>
        <taxon>Viruses</taxon>
        <taxon>Duplodnaviria</taxon>
        <taxon>Heunggongvirae</taxon>
        <taxon>Uroviricota</taxon>
        <taxon>Caudoviricetes</taxon>
        <taxon>Queuovirinae</taxon>
        <taxon>Torvergatavirus</taxon>
        <taxon>Torvergatavirus MMDA13</taxon>
    </lineage>
</organism>
<keyword evidence="1" id="KW-0269">Exonuclease</keyword>
<dbReference type="GO" id="GO:0004527">
    <property type="term" value="F:exonuclease activity"/>
    <property type="evidence" value="ECO:0007669"/>
    <property type="project" value="UniProtKB-KW"/>
</dbReference>
<keyword evidence="1" id="KW-0540">Nuclease</keyword>
<proteinExistence type="predicted"/>
<keyword evidence="1" id="KW-0378">Hydrolase</keyword>
<sequence>MGNLMHAHLTMRKIADMMEADQGASFRGWQGRVLPHIGDAYRDDPEDGHRPHLGASILGQECMRAIWYSFRWATKAKFDGRVLRLFNRGHLEEGRIIAMLLMIGVEVWQQDANGKQFRISWAEGHAGGSGDGVARGLPDLDALMAFILEFKTHGEKSFEELAGKLKDWRAYCEDPVKNRFTGQGVKAAKPEHYTQMQLYMRKMGLTVALYVAVCKNTDDLYMEIIYLAPEYADQYLDRGEHLVWAENAPKKISTSAGFFKCRFCDHRPVCHLSAAPDINCRTCQFSKPVAGGAWVCNKHSMNLSKEKQLVGCPDWYENDGLRA</sequence>
<evidence type="ECO:0000313" key="1">
    <source>
        <dbReference type="EMBL" id="QHB80475.1"/>
    </source>
</evidence>
<dbReference type="EMBL" id="MN820898">
    <property type="protein sequence ID" value="QHB80475.1"/>
    <property type="molecule type" value="Genomic_DNA"/>
</dbReference>
<protein>
    <submittedName>
        <fullName evidence="1">Putative exonuclease</fullName>
    </submittedName>
</protein>
<name>A0A7G3PLX3_9CAUD</name>